<keyword evidence="3" id="KW-1185">Reference proteome</keyword>
<reference evidence="2 3" key="1">
    <citation type="submission" date="2016-10" db="EMBL/GenBank/DDBJ databases">
        <title>Genome sequence of the ascomycete fungus Penicillium subrubescens.</title>
        <authorList>
            <person name="De Vries R.P."/>
            <person name="Peng M."/>
            <person name="Dilokpimol A."/>
            <person name="Hilden K."/>
            <person name="Makela M.R."/>
            <person name="Grigoriev I."/>
            <person name="Riley R."/>
            <person name="Granchi Z."/>
        </authorList>
    </citation>
    <scope>NUCLEOTIDE SEQUENCE [LARGE SCALE GENOMIC DNA]</scope>
    <source>
        <strain evidence="2 3">CBS 132785</strain>
    </source>
</reference>
<organism evidence="2 3">
    <name type="scientific">Penicillium subrubescens</name>
    <dbReference type="NCBI Taxonomy" id="1316194"/>
    <lineage>
        <taxon>Eukaryota</taxon>
        <taxon>Fungi</taxon>
        <taxon>Dikarya</taxon>
        <taxon>Ascomycota</taxon>
        <taxon>Pezizomycotina</taxon>
        <taxon>Eurotiomycetes</taxon>
        <taxon>Eurotiomycetidae</taxon>
        <taxon>Eurotiales</taxon>
        <taxon>Aspergillaceae</taxon>
        <taxon>Penicillium</taxon>
    </lineage>
</organism>
<comment type="caution">
    <text evidence="2">The sequence shown here is derived from an EMBL/GenBank/DDBJ whole genome shotgun (WGS) entry which is preliminary data.</text>
</comment>
<accession>A0A1Q5T0G4</accession>
<protein>
    <submittedName>
        <fullName evidence="2">Uncharacterized protein</fullName>
    </submittedName>
</protein>
<dbReference type="Proteomes" id="UP000186955">
    <property type="component" value="Unassembled WGS sequence"/>
</dbReference>
<dbReference type="AlphaFoldDB" id="A0A1Q5T0G4"/>
<sequence>MGGLSSGYSSELLMSESKRLELHMRMRRPDIPARLTRFTVIDHYGQFKSSSEALPAASPESANQNSPISQAN</sequence>
<evidence type="ECO:0000313" key="2">
    <source>
        <dbReference type="EMBL" id="OKO93734.1"/>
    </source>
</evidence>
<evidence type="ECO:0000313" key="3">
    <source>
        <dbReference type="Proteomes" id="UP000186955"/>
    </source>
</evidence>
<evidence type="ECO:0000256" key="1">
    <source>
        <dbReference type="SAM" id="MobiDB-lite"/>
    </source>
</evidence>
<dbReference type="EMBL" id="MNBE01000723">
    <property type="protein sequence ID" value="OKO93734.1"/>
    <property type="molecule type" value="Genomic_DNA"/>
</dbReference>
<name>A0A1Q5T0G4_9EURO</name>
<feature type="region of interest" description="Disordered" evidence="1">
    <location>
        <begin position="49"/>
        <end position="72"/>
    </location>
</feature>
<gene>
    <name evidence="2" type="ORF">PENSUB_12013</name>
</gene>
<feature type="compositionally biased region" description="Polar residues" evidence="1">
    <location>
        <begin position="63"/>
        <end position="72"/>
    </location>
</feature>
<feature type="compositionally biased region" description="Low complexity" evidence="1">
    <location>
        <begin position="49"/>
        <end position="62"/>
    </location>
</feature>
<proteinExistence type="predicted"/>